<name>A0A1I8NKE1_MUSDO</name>
<gene>
    <name evidence="1" type="primary">105261485</name>
</gene>
<dbReference type="VEuPathDB" id="VectorBase:MDOA016565"/>
<sequence>MYFSCVVEFLFRSFLSQSSYFELLLSGTAQLLLNCFGYGFGGTFTLIKSSACAASSKKSRKSKSRKRTRDAIEPLDDKGIVRKQKELMRVLHVKNFQLQNGNLSYLDYIELREELLRLNALKDIFKNME</sequence>
<organism evidence="1">
    <name type="scientific">Musca domestica</name>
    <name type="common">House fly</name>
    <dbReference type="NCBI Taxonomy" id="7370"/>
    <lineage>
        <taxon>Eukaryota</taxon>
        <taxon>Metazoa</taxon>
        <taxon>Ecdysozoa</taxon>
        <taxon>Arthropoda</taxon>
        <taxon>Hexapoda</taxon>
        <taxon>Insecta</taxon>
        <taxon>Pterygota</taxon>
        <taxon>Neoptera</taxon>
        <taxon>Endopterygota</taxon>
        <taxon>Diptera</taxon>
        <taxon>Brachycera</taxon>
        <taxon>Muscomorpha</taxon>
        <taxon>Muscoidea</taxon>
        <taxon>Muscidae</taxon>
        <taxon>Musca</taxon>
    </lineage>
</organism>
<protein>
    <submittedName>
        <fullName evidence="1">Uncharacterized protein</fullName>
    </submittedName>
</protein>
<accession>A0A1I8NKE1</accession>
<reference evidence="1" key="1">
    <citation type="submission" date="2020-05" db="UniProtKB">
        <authorList>
            <consortium name="EnsemblMetazoa"/>
        </authorList>
    </citation>
    <scope>IDENTIFICATION</scope>
    <source>
        <strain evidence="1">Aabys</strain>
    </source>
</reference>
<dbReference type="AlphaFoldDB" id="A0A1I8NKE1"/>
<evidence type="ECO:0000313" key="1">
    <source>
        <dbReference type="EnsemblMetazoa" id="MDOA016565-PA"/>
    </source>
</evidence>
<proteinExistence type="predicted"/>
<dbReference type="EnsemblMetazoa" id="MDOA016565-RA">
    <property type="protein sequence ID" value="MDOA016565-PA"/>
    <property type="gene ID" value="MDOA016565"/>
</dbReference>